<keyword evidence="2 5" id="KW-0547">Nucleotide-binding</keyword>
<feature type="binding site" evidence="5">
    <location>
        <position position="197"/>
    </location>
    <ligand>
        <name>ATP</name>
        <dbReference type="ChEBI" id="CHEBI:30616"/>
    </ligand>
</feature>
<feature type="transmembrane region" description="Helical" evidence="7">
    <location>
        <begin position="683"/>
        <end position="702"/>
    </location>
</feature>
<keyword evidence="3 9" id="KW-0418">Kinase</keyword>
<dbReference type="InterPro" id="IPR000719">
    <property type="entry name" value="Prot_kinase_dom"/>
</dbReference>
<evidence type="ECO:0000256" key="5">
    <source>
        <dbReference type="PROSITE-ProRule" id="PRU10141"/>
    </source>
</evidence>
<dbReference type="CDD" id="cd14014">
    <property type="entry name" value="STKc_PknB_like"/>
    <property type="match status" value="1"/>
</dbReference>
<dbReference type="PANTHER" id="PTHR43289">
    <property type="entry name" value="MITOGEN-ACTIVATED PROTEIN KINASE KINASE KINASE 20-RELATED"/>
    <property type="match status" value="1"/>
</dbReference>
<keyword evidence="7" id="KW-0812">Transmembrane</keyword>
<organism evidence="9 10">
    <name type="scientific">Nocardia vinacea</name>
    <dbReference type="NCBI Taxonomy" id="96468"/>
    <lineage>
        <taxon>Bacteria</taxon>
        <taxon>Bacillati</taxon>
        <taxon>Actinomycetota</taxon>
        <taxon>Actinomycetes</taxon>
        <taxon>Mycobacteriales</taxon>
        <taxon>Nocardiaceae</taxon>
        <taxon>Nocardia</taxon>
    </lineage>
</organism>
<dbReference type="InterPro" id="IPR008271">
    <property type="entry name" value="Ser/Thr_kinase_AS"/>
</dbReference>
<keyword evidence="10" id="KW-1185">Reference proteome</keyword>
<protein>
    <submittedName>
        <fullName evidence="9">Serine/threonine protein kinase</fullName>
    </submittedName>
</protein>
<feature type="region of interest" description="Disordered" evidence="6">
    <location>
        <begin position="1"/>
        <end position="22"/>
    </location>
</feature>
<dbReference type="GO" id="GO:0004674">
    <property type="term" value="F:protein serine/threonine kinase activity"/>
    <property type="evidence" value="ECO:0007669"/>
    <property type="project" value="UniProtKB-KW"/>
</dbReference>
<feature type="transmembrane region" description="Helical" evidence="7">
    <location>
        <begin position="627"/>
        <end position="653"/>
    </location>
</feature>
<keyword evidence="7" id="KW-0472">Membrane</keyword>
<proteinExistence type="predicted"/>
<dbReference type="Gene3D" id="1.10.510.10">
    <property type="entry name" value="Transferase(Phosphotransferase) domain 1"/>
    <property type="match status" value="2"/>
</dbReference>
<gene>
    <name evidence="9" type="ORF">OG563_44125</name>
</gene>
<dbReference type="InterPro" id="IPR011009">
    <property type="entry name" value="Kinase-like_dom_sf"/>
</dbReference>
<feature type="transmembrane region" description="Helical" evidence="7">
    <location>
        <begin position="708"/>
        <end position="732"/>
    </location>
</feature>
<dbReference type="SMART" id="SM00220">
    <property type="entry name" value="S_TKc"/>
    <property type="match status" value="1"/>
</dbReference>
<name>A0ABZ1YSA8_9NOCA</name>
<keyword evidence="9" id="KW-0723">Serine/threonine-protein kinase</keyword>
<dbReference type="EMBL" id="CP109441">
    <property type="protein sequence ID" value="WUV45988.1"/>
    <property type="molecule type" value="Genomic_DNA"/>
</dbReference>
<evidence type="ECO:0000259" key="8">
    <source>
        <dbReference type="PROSITE" id="PS50011"/>
    </source>
</evidence>
<evidence type="ECO:0000256" key="7">
    <source>
        <dbReference type="SAM" id="Phobius"/>
    </source>
</evidence>
<evidence type="ECO:0000256" key="2">
    <source>
        <dbReference type="ARBA" id="ARBA00022741"/>
    </source>
</evidence>
<dbReference type="PROSITE" id="PS50011">
    <property type="entry name" value="PROTEIN_KINASE_DOM"/>
    <property type="match status" value="1"/>
</dbReference>
<dbReference type="Pfam" id="PF00069">
    <property type="entry name" value="Pkinase"/>
    <property type="match status" value="2"/>
</dbReference>
<dbReference type="InterPro" id="IPR017441">
    <property type="entry name" value="Protein_kinase_ATP_BS"/>
</dbReference>
<accession>A0ABZ1YSA8</accession>
<dbReference type="PROSITE" id="PS00107">
    <property type="entry name" value="PROTEIN_KINASE_ATP"/>
    <property type="match status" value="1"/>
</dbReference>
<feature type="transmembrane region" description="Helical" evidence="7">
    <location>
        <begin position="543"/>
        <end position="565"/>
    </location>
</feature>
<feature type="domain" description="Protein kinase" evidence="8">
    <location>
        <begin position="168"/>
        <end position="474"/>
    </location>
</feature>
<dbReference type="PROSITE" id="PS00108">
    <property type="entry name" value="PROTEIN_KINASE_ST"/>
    <property type="match status" value="1"/>
</dbReference>
<dbReference type="SUPFAM" id="SSF56112">
    <property type="entry name" value="Protein kinase-like (PK-like)"/>
    <property type="match status" value="1"/>
</dbReference>
<evidence type="ECO:0000256" key="4">
    <source>
        <dbReference type="ARBA" id="ARBA00022840"/>
    </source>
</evidence>
<dbReference type="RefSeq" id="WP_329409504.1">
    <property type="nucleotide sequence ID" value="NZ_CP109441.1"/>
</dbReference>
<dbReference type="PANTHER" id="PTHR43289:SF34">
    <property type="entry name" value="SERINE_THREONINE-PROTEIN KINASE YBDM-RELATED"/>
    <property type="match status" value="1"/>
</dbReference>
<keyword evidence="7" id="KW-1133">Transmembrane helix</keyword>
<reference evidence="9" key="1">
    <citation type="submission" date="2022-10" db="EMBL/GenBank/DDBJ databases">
        <title>The complete genomes of actinobacterial strains from the NBC collection.</title>
        <authorList>
            <person name="Joergensen T.S."/>
            <person name="Alvarez Arevalo M."/>
            <person name="Sterndorff E.B."/>
            <person name="Faurdal D."/>
            <person name="Vuksanovic O."/>
            <person name="Mourched A.-S."/>
            <person name="Charusanti P."/>
            <person name="Shaw S."/>
            <person name="Blin K."/>
            <person name="Weber T."/>
        </authorList>
    </citation>
    <scope>NUCLEOTIDE SEQUENCE</scope>
    <source>
        <strain evidence="9">NBC_01482</strain>
    </source>
</reference>
<evidence type="ECO:0000256" key="1">
    <source>
        <dbReference type="ARBA" id="ARBA00022679"/>
    </source>
</evidence>
<evidence type="ECO:0000313" key="9">
    <source>
        <dbReference type="EMBL" id="WUV45988.1"/>
    </source>
</evidence>
<sequence length="750" mass="83318">MAPPASPGPEATAEFDRPPGNSRVTRVADVVERFADAWRTAATPPKLAAYLPESPAIRRVSLIELIKVDLANRWRHGKAPKRLADYIEELPELRTWPLPPDLIYEEFHVRKQTGSSVAVAEYTAAYPEQSNQLSEMLATDDYHSTVMTVPAEPTNLDDLAVGQRIDDFDLMTGLGRGTFARVFLARQRSMQRLVAVKISRDRGTEPQTLAQLDHDYIVRIFDQRVLESRKLRLLYMQYVPGGTLFTVLERVRATPQAQRSGVMLLEVIDQVLAAKGEIRPSESPQRAELAELSWPETVAWLGRRLAEALDYAGNAGVLHRDVKPANVLLTADGVPKLADFNISFSGNVSGDNPIAYFGGSLAYMSPEQLAALHPDLPITANDLDTRSDLYALAVVLWELLTGRKPFDDDVVADDDRAALAGMLNRRPRSSQELPYSDLPRDCPEALQRALVRALDLEPENRWSRGADMAQQLEVCLDARARNLIDPPSTSWRVRARMLMHPIMALAIAVPNALALIYNHHHNHRLIIDKLDAQTQYRFEQVTFVAYGVGFLIGFVVINMLIARLWSVARGLRKGRSYNADTLTRARADTLRLGKRTVLTCCALWAITGVVVPVIMEVTGNHIAAESYVYFFIAQIVCGVAMAYPYFLVTLYAVRSLYPMFLPHGELGAQDAHRLHRLEVRSTYFLAAAAAVPLLGVAGATFIPSQDLSAVIVTLRLLCIGSALAFIGVYWLFRILEKDLAALERIAARGA</sequence>
<feature type="transmembrane region" description="Helical" evidence="7">
    <location>
        <begin position="596"/>
        <end position="615"/>
    </location>
</feature>
<evidence type="ECO:0000256" key="6">
    <source>
        <dbReference type="SAM" id="MobiDB-lite"/>
    </source>
</evidence>
<keyword evidence="4 5" id="KW-0067">ATP-binding</keyword>
<evidence type="ECO:0000313" key="10">
    <source>
        <dbReference type="Proteomes" id="UP001432062"/>
    </source>
</evidence>
<dbReference type="Proteomes" id="UP001432062">
    <property type="component" value="Chromosome"/>
</dbReference>
<keyword evidence="1" id="KW-0808">Transferase</keyword>
<evidence type="ECO:0000256" key="3">
    <source>
        <dbReference type="ARBA" id="ARBA00022777"/>
    </source>
</evidence>